<dbReference type="PANTHER" id="PTHR46411:SF3">
    <property type="entry name" value="AAA+ ATPASE DOMAIN-CONTAINING PROTEIN"/>
    <property type="match status" value="1"/>
</dbReference>
<dbReference type="Pfam" id="PF00004">
    <property type="entry name" value="AAA"/>
    <property type="match status" value="1"/>
</dbReference>
<organism evidence="3 4">
    <name type="scientific">Streptomyces tunisiensis</name>
    <dbReference type="NCBI Taxonomy" id="948699"/>
    <lineage>
        <taxon>Bacteria</taxon>
        <taxon>Bacillati</taxon>
        <taxon>Actinomycetota</taxon>
        <taxon>Actinomycetes</taxon>
        <taxon>Kitasatosporales</taxon>
        <taxon>Streptomycetaceae</taxon>
        <taxon>Streptomyces</taxon>
    </lineage>
</organism>
<dbReference type="Gene3D" id="3.40.50.300">
    <property type="entry name" value="P-loop containing nucleotide triphosphate hydrolases"/>
    <property type="match status" value="1"/>
</dbReference>
<comment type="caution">
    <text evidence="3">The sequence shown here is derived from an EMBL/GenBank/DDBJ whole genome shotgun (WGS) entry which is preliminary data.</text>
</comment>
<dbReference type="Pfam" id="PF22977">
    <property type="entry name" value="WHD"/>
    <property type="match status" value="1"/>
</dbReference>
<feature type="domain" description="AAA+ ATPase" evidence="2">
    <location>
        <begin position="597"/>
        <end position="729"/>
    </location>
</feature>
<keyword evidence="4" id="KW-1185">Reference proteome</keyword>
<evidence type="ECO:0000256" key="1">
    <source>
        <dbReference type="SAM" id="MobiDB-lite"/>
    </source>
</evidence>
<dbReference type="SMART" id="SM00382">
    <property type="entry name" value="AAA"/>
    <property type="match status" value="1"/>
</dbReference>
<dbReference type="EMBL" id="BAABBU010000007">
    <property type="protein sequence ID" value="GAA4130760.1"/>
    <property type="molecule type" value="Genomic_DNA"/>
</dbReference>
<gene>
    <name evidence="3" type="ORF">GCM10022285_19790</name>
</gene>
<dbReference type="InterPro" id="IPR054472">
    <property type="entry name" value="WHD"/>
</dbReference>
<sequence length="820" mass="85539">MTYTAEPDVAAHLAVDDPLPAAVDPLWTRLRAVEERVRHAVGARQAKDPDPEDPYRGQYLTPEAAARILDEPGGLDVPGEEPWQPPAGSVLDGLARRFGLSELDLDLLLVAMAPDLDARFERLYGYLNDDLTRRRPTVGLALELCGLSGTAPARFRLAPGAPLIEGGLVRVTEPERPPLSRVLVVPDRVTGHLLGSAQPEARLAGVLGEAREDPTAEKADVHLAAAAAMTGVGLVHLRSRGGDAEGLAAAALHAAGLRPLALDAVALARRPAEVPELARAVAREARLTGAGVVLGPLEALPAEPAERARTLWALCAALRGIPLFTHGTGGWAPEWAADTPVALTVPAPSPERQAARWRHALERAAGDGSATGGVAGFTRTAGDDSTPGHLARTAGDGSADGRLPRTDGDSSTTGRLARAAGIGSVTGDAGAFARAVGEGVAVGDAGALAGGGEDAAARDVNVLAGVGGKGFTAGGAGALDRAVGDGVATAGVEELALAVAAHRLDAGQLRRAADVAVRTAVLAGRPVRPDDVRAAVRAQNGAGLDRLARRVEPGVGWDDLVLPPTTHRRLRELALRARHREQVLGQWGMRPGGGRGRGVIALFAGESGTGKTMSAEVVAADLGMDLYVVDLSTVVDKYIGETEKNLERIFTEASAVNAVLLFDEADAIFGKRSEVKDAHDRHANIESAYLLQRMESFDGIAVLTTNLRANLDEAFTRRLDVVADFPVPDAGHRLALWDRCLGNLLPRADDLDLAFCAERFELAGGSIRACAVTAAYLAAESGAPLTMRQVVTAVAQEYRKLGRLVLESEFGPYLADAVGA</sequence>
<dbReference type="RefSeq" id="WP_346155993.1">
    <property type="nucleotide sequence ID" value="NZ_BAABBU010000007.1"/>
</dbReference>
<proteinExistence type="predicted"/>
<dbReference type="InterPro" id="IPR003593">
    <property type="entry name" value="AAA+_ATPase"/>
</dbReference>
<dbReference type="Proteomes" id="UP001501845">
    <property type="component" value="Unassembled WGS sequence"/>
</dbReference>
<dbReference type="PANTHER" id="PTHR46411">
    <property type="entry name" value="FAMILY ATPASE, PUTATIVE-RELATED"/>
    <property type="match status" value="1"/>
</dbReference>
<evidence type="ECO:0000313" key="4">
    <source>
        <dbReference type="Proteomes" id="UP001501845"/>
    </source>
</evidence>
<dbReference type="InterPro" id="IPR027417">
    <property type="entry name" value="P-loop_NTPase"/>
</dbReference>
<dbReference type="InterPro" id="IPR003959">
    <property type="entry name" value="ATPase_AAA_core"/>
</dbReference>
<dbReference type="CDD" id="cd19481">
    <property type="entry name" value="RecA-like_protease"/>
    <property type="match status" value="1"/>
</dbReference>
<accession>A0ABP7Y4T4</accession>
<evidence type="ECO:0000259" key="2">
    <source>
        <dbReference type="SMART" id="SM00382"/>
    </source>
</evidence>
<name>A0ABP7Y4T4_9ACTN</name>
<evidence type="ECO:0000313" key="3">
    <source>
        <dbReference type="EMBL" id="GAA4130760.1"/>
    </source>
</evidence>
<dbReference type="SUPFAM" id="SSF52540">
    <property type="entry name" value="P-loop containing nucleoside triphosphate hydrolases"/>
    <property type="match status" value="1"/>
</dbReference>
<protein>
    <recommendedName>
        <fullName evidence="2">AAA+ ATPase domain-containing protein</fullName>
    </recommendedName>
</protein>
<feature type="region of interest" description="Disordered" evidence="1">
    <location>
        <begin position="378"/>
        <end position="415"/>
    </location>
</feature>
<reference evidence="4" key="1">
    <citation type="journal article" date="2019" name="Int. J. Syst. Evol. Microbiol.">
        <title>The Global Catalogue of Microorganisms (GCM) 10K type strain sequencing project: providing services to taxonomists for standard genome sequencing and annotation.</title>
        <authorList>
            <consortium name="The Broad Institute Genomics Platform"/>
            <consortium name="The Broad Institute Genome Sequencing Center for Infectious Disease"/>
            <person name="Wu L."/>
            <person name="Ma J."/>
        </authorList>
    </citation>
    <scope>NUCLEOTIDE SEQUENCE [LARGE SCALE GENOMIC DNA]</scope>
    <source>
        <strain evidence="4">JCM 17589</strain>
    </source>
</reference>